<feature type="domain" description="XdhC Rossmann" evidence="2">
    <location>
        <begin position="152"/>
        <end position="290"/>
    </location>
</feature>
<evidence type="ECO:0000313" key="4">
    <source>
        <dbReference type="Proteomes" id="UP000243507"/>
    </source>
</evidence>
<sequence>MRLDLLRAALARRGPFTRVLVAEVKGSTPREAGAELWVWADGIEGTIGGGRLEHDAIAAARRGETGSQRVALGPDVGQCCGGALVLALERVDADWIARTKAAEVFARPLGGAPEMPLAVRRALARARDRGEAPKRWIEGWLLEAPAPAPTPLWIWGAGHVGRALVSVLAPLPAFEITWIDTAENRFPEGENGLRRIIAPEPARAVALAPREAAHLILTYSHAIDLELCHALLAHGFSQAGLIGSATKWARFRSRLRALGHGDAQISRIACPIGDPTLGKHPQAIALGVASGLLREKRATGPASSGHEQEGRAG</sequence>
<feature type="domain" description="XdhC- CoxI" evidence="1">
    <location>
        <begin position="10"/>
        <end position="62"/>
    </location>
</feature>
<dbReference type="PANTHER" id="PTHR30388:SF6">
    <property type="entry name" value="XANTHINE DEHYDROGENASE SUBUNIT A-RELATED"/>
    <property type="match status" value="1"/>
</dbReference>
<accession>A0A2A4CS69</accession>
<gene>
    <name evidence="3" type="primary">xdhC</name>
    <name evidence="3" type="ORF">CLN94_01840</name>
</gene>
<dbReference type="Proteomes" id="UP000243507">
    <property type="component" value="Unassembled WGS sequence"/>
</dbReference>
<dbReference type="Pfam" id="PF13478">
    <property type="entry name" value="XdhC_C"/>
    <property type="match status" value="1"/>
</dbReference>
<dbReference type="Gene3D" id="3.40.50.720">
    <property type="entry name" value="NAD(P)-binding Rossmann-like Domain"/>
    <property type="match status" value="1"/>
</dbReference>
<dbReference type="NCBIfam" id="TIGR02964">
    <property type="entry name" value="xanthine_xdhC"/>
    <property type="match status" value="1"/>
</dbReference>
<evidence type="ECO:0000259" key="1">
    <source>
        <dbReference type="Pfam" id="PF02625"/>
    </source>
</evidence>
<organism evidence="3 4">
    <name type="scientific">Pseudothioclava arenosa</name>
    <dbReference type="NCBI Taxonomy" id="1795308"/>
    <lineage>
        <taxon>Bacteria</taxon>
        <taxon>Pseudomonadati</taxon>
        <taxon>Pseudomonadota</taxon>
        <taxon>Alphaproteobacteria</taxon>
        <taxon>Rhodobacterales</taxon>
        <taxon>Paracoccaceae</taxon>
        <taxon>Pseudothioclava</taxon>
    </lineage>
</organism>
<dbReference type="InterPro" id="IPR003777">
    <property type="entry name" value="XdhC_CoxI"/>
</dbReference>
<dbReference type="Pfam" id="PF02625">
    <property type="entry name" value="XdhC_CoxI"/>
    <property type="match status" value="1"/>
</dbReference>
<comment type="caution">
    <text evidence="3">The sequence shown here is derived from an EMBL/GenBank/DDBJ whole genome shotgun (WGS) entry which is preliminary data.</text>
</comment>
<reference evidence="3 4" key="1">
    <citation type="submission" date="2017-09" db="EMBL/GenBank/DDBJ databases">
        <title>A multilocus sequence analysis scheme for characterization of bacteria in the genus Thioclava.</title>
        <authorList>
            <person name="Liu Y."/>
            <person name="Shao Z."/>
        </authorList>
    </citation>
    <scope>NUCLEOTIDE SEQUENCE [LARGE SCALE GENOMIC DNA]</scope>
    <source>
        <strain evidence="3 4">CAU 1312</strain>
    </source>
</reference>
<dbReference type="RefSeq" id="WP_096430463.1">
    <property type="nucleotide sequence ID" value="NZ_NTJD01000001.1"/>
</dbReference>
<proteinExistence type="predicted"/>
<dbReference type="InterPro" id="IPR052698">
    <property type="entry name" value="MoCofactor_Util/Proc"/>
</dbReference>
<protein>
    <submittedName>
        <fullName evidence="3">Xanthine dehydrogenase accessory protein XdhC</fullName>
    </submittedName>
</protein>
<dbReference type="OrthoDB" id="61481at2"/>
<dbReference type="EMBL" id="NTJD01000001">
    <property type="protein sequence ID" value="PCD78071.1"/>
    <property type="molecule type" value="Genomic_DNA"/>
</dbReference>
<keyword evidence="4" id="KW-1185">Reference proteome</keyword>
<name>A0A2A4CS69_9RHOB</name>
<dbReference type="InterPro" id="IPR014308">
    <property type="entry name" value="Xanthine_DH_XdhC"/>
</dbReference>
<dbReference type="InterPro" id="IPR027051">
    <property type="entry name" value="XdhC_Rossmann_dom"/>
</dbReference>
<evidence type="ECO:0000313" key="3">
    <source>
        <dbReference type="EMBL" id="PCD78071.1"/>
    </source>
</evidence>
<evidence type="ECO:0000259" key="2">
    <source>
        <dbReference type="Pfam" id="PF13478"/>
    </source>
</evidence>
<dbReference type="PANTHER" id="PTHR30388">
    <property type="entry name" value="ALDEHYDE OXIDOREDUCTASE MOLYBDENUM COFACTOR ASSEMBLY PROTEIN"/>
    <property type="match status" value="1"/>
</dbReference>
<dbReference type="AlphaFoldDB" id="A0A2A4CS69"/>